<accession>W7X3B8</accession>
<organism evidence="2 3">
    <name type="scientific">Tetrahymena thermophila (strain SB210)</name>
    <dbReference type="NCBI Taxonomy" id="312017"/>
    <lineage>
        <taxon>Eukaryota</taxon>
        <taxon>Sar</taxon>
        <taxon>Alveolata</taxon>
        <taxon>Ciliophora</taxon>
        <taxon>Intramacronucleata</taxon>
        <taxon>Oligohymenophorea</taxon>
        <taxon>Hymenostomatida</taxon>
        <taxon>Tetrahymenina</taxon>
        <taxon>Tetrahymenidae</taxon>
        <taxon>Tetrahymena</taxon>
    </lineage>
</organism>
<dbReference type="EMBL" id="GG662654">
    <property type="protein sequence ID" value="EWS73780.1"/>
    <property type="molecule type" value="Genomic_DNA"/>
</dbReference>
<gene>
    <name evidence="2" type="ORF">TTHERM_000343531</name>
</gene>
<protein>
    <submittedName>
        <fullName evidence="2">Transmembrane protein, putative</fullName>
    </submittedName>
</protein>
<reference evidence="3" key="1">
    <citation type="journal article" date="2006" name="PLoS Biol.">
        <title>Macronuclear genome sequence of the ciliate Tetrahymena thermophila, a model eukaryote.</title>
        <authorList>
            <person name="Eisen J.A."/>
            <person name="Coyne R.S."/>
            <person name="Wu M."/>
            <person name="Wu D."/>
            <person name="Thiagarajan M."/>
            <person name="Wortman J.R."/>
            <person name="Badger J.H."/>
            <person name="Ren Q."/>
            <person name="Amedeo P."/>
            <person name="Jones K.M."/>
            <person name="Tallon L.J."/>
            <person name="Delcher A.L."/>
            <person name="Salzberg S.L."/>
            <person name="Silva J.C."/>
            <person name="Haas B.J."/>
            <person name="Majoros W.H."/>
            <person name="Farzad M."/>
            <person name="Carlton J.M."/>
            <person name="Smith R.K. Jr."/>
            <person name="Garg J."/>
            <person name="Pearlman R.E."/>
            <person name="Karrer K.M."/>
            <person name="Sun L."/>
            <person name="Manning G."/>
            <person name="Elde N.C."/>
            <person name="Turkewitz A.P."/>
            <person name="Asai D.J."/>
            <person name="Wilkes D.E."/>
            <person name="Wang Y."/>
            <person name="Cai H."/>
            <person name="Collins K."/>
            <person name="Stewart B.A."/>
            <person name="Lee S.R."/>
            <person name="Wilamowska K."/>
            <person name="Weinberg Z."/>
            <person name="Ruzzo W.L."/>
            <person name="Wloga D."/>
            <person name="Gaertig J."/>
            <person name="Frankel J."/>
            <person name="Tsao C.-C."/>
            <person name="Gorovsky M.A."/>
            <person name="Keeling P.J."/>
            <person name="Waller R.F."/>
            <person name="Patron N.J."/>
            <person name="Cherry J.M."/>
            <person name="Stover N.A."/>
            <person name="Krieger C.J."/>
            <person name="del Toro C."/>
            <person name="Ryder H.F."/>
            <person name="Williamson S.C."/>
            <person name="Barbeau R.A."/>
            <person name="Hamilton E.P."/>
            <person name="Orias E."/>
        </authorList>
    </citation>
    <scope>NUCLEOTIDE SEQUENCE [LARGE SCALE GENOMIC DNA]</scope>
    <source>
        <strain evidence="3">SB210</strain>
    </source>
</reference>
<dbReference type="GeneID" id="24438511"/>
<feature type="transmembrane region" description="Helical" evidence="1">
    <location>
        <begin position="12"/>
        <end position="32"/>
    </location>
</feature>
<dbReference type="InParanoid" id="W7X3B8"/>
<feature type="transmembrane region" description="Helical" evidence="1">
    <location>
        <begin position="68"/>
        <end position="87"/>
    </location>
</feature>
<evidence type="ECO:0000256" key="1">
    <source>
        <dbReference type="SAM" id="Phobius"/>
    </source>
</evidence>
<dbReference type="KEGG" id="tet:TTHERM_000343531"/>
<dbReference type="Proteomes" id="UP000009168">
    <property type="component" value="Unassembled WGS sequence"/>
</dbReference>
<sequence>MKAFDFQHCSSYFPQILGLPLFPFALLALAHWEQIQMLIHSLLVEYQRETSLQIFDESLMEEKTCHKLILNLLAGLFFFSVLSEMWLPSQVDHKEIFYYMWRIYFKEEESLDIKAYEQYSHLQVKFRSIQQFFLKLPCTQESKAWRKILICFKTDFHSFFTFLIRIAHQIKLSVYLETPNLLEFNAFSLIPFQLQQVSATF</sequence>
<proteinExistence type="predicted"/>
<dbReference type="RefSeq" id="XP_012653660.1">
    <property type="nucleotide sequence ID" value="XM_012798206.1"/>
</dbReference>
<name>W7X3B8_TETTS</name>
<evidence type="ECO:0000313" key="2">
    <source>
        <dbReference type="EMBL" id="EWS73780.1"/>
    </source>
</evidence>
<keyword evidence="3" id="KW-1185">Reference proteome</keyword>
<keyword evidence="1" id="KW-1133">Transmembrane helix</keyword>
<dbReference type="AlphaFoldDB" id="W7X3B8"/>
<keyword evidence="1" id="KW-0472">Membrane</keyword>
<evidence type="ECO:0000313" key="3">
    <source>
        <dbReference type="Proteomes" id="UP000009168"/>
    </source>
</evidence>
<keyword evidence="1 2" id="KW-0812">Transmembrane</keyword>